<protein>
    <submittedName>
        <fullName evidence="2">Uncharacterized protein</fullName>
    </submittedName>
</protein>
<accession>A0A1G6GU47</accession>
<dbReference type="AlphaFoldDB" id="A0A1G6GU47"/>
<proteinExistence type="predicted"/>
<gene>
    <name evidence="2" type="ORF">SAMN05421733_102234</name>
</gene>
<reference evidence="3" key="1">
    <citation type="submission" date="2016-09" db="EMBL/GenBank/DDBJ databases">
        <authorList>
            <person name="Varghese N."/>
            <person name="Submissions S."/>
        </authorList>
    </citation>
    <scope>NUCLEOTIDE SEQUENCE [LARGE SCALE GENOMIC DNA]</scope>
    <source>
        <strain evidence="3">ANC 4422</strain>
    </source>
</reference>
<evidence type="ECO:0000313" key="3">
    <source>
        <dbReference type="Proteomes" id="UP000242501"/>
    </source>
</evidence>
<keyword evidence="3" id="KW-1185">Reference proteome</keyword>
<evidence type="ECO:0000313" key="2">
    <source>
        <dbReference type="EMBL" id="SDB85527.1"/>
    </source>
</evidence>
<dbReference type="Proteomes" id="UP000242501">
    <property type="component" value="Unassembled WGS sequence"/>
</dbReference>
<organism evidence="2 3">
    <name type="scientific">Acinetobacter boissieri</name>
    <dbReference type="NCBI Taxonomy" id="1219383"/>
    <lineage>
        <taxon>Bacteria</taxon>
        <taxon>Pseudomonadati</taxon>
        <taxon>Pseudomonadota</taxon>
        <taxon>Gammaproteobacteria</taxon>
        <taxon>Moraxellales</taxon>
        <taxon>Moraxellaceae</taxon>
        <taxon>Acinetobacter</taxon>
    </lineage>
</organism>
<feature type="compositionally biased region" description="Basic and acidic residues" evidence="1">
    <location>
        <begin position="7"/>
        <end position="25"/>
    </location>
</feature>
<feature type="compositionally biased region" description="Basic and acidic residues" evidence="1">
    <location>
        <begin position="32"/>
        <end position="56"/>
    </location>
</feature>
<dbReference type="EMBL" id="FMYL01000002">
    <property type="protein sequence ID" value="SDB85527.1"/>
    <property type="molecule type" value="Genomic_DNA"/>
</dbReference>
<evidence type="ECO:0000256" key="1">
    <source>
        <dbReference type="SAM" id="MobiDB-lite"/>
    </source>
</evidence>
<sequence>MLINQGKFRERANRSKGYKGSENHVCKLTSHGYDKTEKKMPVKNENLLEVKSKEED</sequence>
<name>A0A1G6GU47_9GAMM</name>
<dbReference type="RefSeq" id="WP_171258523.1">
    <property type="nucleotide sequence ID" value="NZ_FMYL01000002.1"/>
</dbReference>
<feature type="region of interest" description="Disordered" evidence="1">
    <location>
        <begin position="1"/>
        <end position="56"/>
    </location>
</feature>